<accession>A0ABR2WVI6</accession>
<keyword evidence="1" id="KW-0732">Signal</keyword>
<name>A0ABR2WVI6_9FUNG</name>
<proteinExistence type="predicted"/>
<gene>
    <name evidence="2" type="ORF">K7432_006104</name>
</gene>
<evidence type="ECO:0000313" key="3">
    <source>
        <dbReference type="Proteomes" id="UP001479436"/>
    </source>
</evidence>
<feature type="chain" id="PRO_5045162692" evidence="1">
    <location>
        <begin position="23"/>
        <end position="129"/>
    </location>
</feature>
<evidence type="ECO:0000313" key="2">
    <source>
        <dbReference type="EMBL" id="KAK9765516.1"/>
    </source>
</evidence>
<organism evidence="2 3">
    <name type="scientific">Basidiobolus ranarum</name>
    <dbReference type="NCBI Taxonomy" id="34480"/>
    <lineage>
        <taxon>Eukaryota</taxon>
        <taxon>Fungi</taxon>
        <taxon>Fungi incertae sedis</taxon>
        <taxon>Zoopagomycota</taxon>
        <taxon>Entomophthoromycotina</taxon>
        <taxon>Basidiobolomycetes</taxon>
        <taxon>Basidiobolales</taxon>
        <taxon>Basidiobolaceae</taxon>
        <taxon>Basidiobolus</taxon>
    </lineage>
</organism>
<reference evidence="2 3" key="1">
    <citation type="submission" date="2023-04" db="EMBL/GenBank/DDBJ databases">
        <title>Genome of Basidiobolus ranarum AG-B5.</title>
        <authorList>
            <person name="Stajich J.E."/>
            <person name="Carter-House D."/>
            <person name="Gryganskyi A."/>
        </authorList>
    </citation>
    <scope>NUCLEOTIDE SEQUENCE [LARGE SCALE GENOMIC DNA]</scope>
    <source>
        <strain evidence="2 3">AG-B5</strain>
    </source>
</reference>
<dbReference type="Proteomes" id="UP001479436">
    <property type="component" value="Unassembled WGS sequence"/>
</dbReference>
<dbReference type="EMBL" id="JASJQH010000259">
    <property type="protein sequence ID" value="KAK9765516.1"/>
    <property type="molecule type" value="Genomic_DNA"/>
</dbReference>
<feature type="signal peptide" evidence="1">
    <location>
        <begin position="1"/>
        <end position="22"/>
    </location>
</feature>
<sequence>MWTRNCFIATMIMVTLWNYSAALQIKCNPSSRLYCPKGFECKRGGVCVREAGLKHQRCNPSSDAFCPPGFACKPDHKNFLEGSGTCVRDINPAARRCNNNVQVFCPRGFECKPDKEAEPDGSGTCVWHT</sequence>
<comment type="caution">
    <text evidence="2">The sequence shown here is derived from an EMBL/GenBank/DDBJ whole genome shotgun (WGS) entry which is preliminary data.</text>
</comment>
<protein>
    <submittedName>
        <fullName evidence="2">Uncharacterized protein</fullName>
    </submittedName>
</protein>
<evidence type="ECO:0000256" key="1">
    <source>
        <dbReference type="SAM" id="SignalP"/>
    </source>
</evidence>
<keyword evidence="3" id="KW-1185">Reference proteome</keyword>